<gene>
    <name evidence="2" type="ORF">K3T81_18250</name>
</gene>
<dbReference type="EMBL" id="JAIFZM010000022">
    <property type="protein sequence ID" value="MCG3421089.1"/>
    <property type="molecule type" value="Genomic_DNA"/>
</dbReference>
<evidence type="ECO:0000256" key="1">
    <source>
        <dbReference type="SAM" id="MobiDB-lite"/>
    </source>
</evidence>
<feature type="compositionally biased region" description="Basic and acidic residues" evidence="1">
    <location>
        <begin position="76"/>
        <end position="89"/>
    </location>
</feature>
<comment type="caution">
    <text evidence="2">The sequence shown here is derived from an EMBL/GenBank/DDBJ whole genome shotgun (WGS) entry which is preliminary data.</text>
</comment>
<evidence type="ECO:0000313" key="3">
    <source>
        <dbReference type="Proteomes" id="UP001199631"/>
    </source>
</evidence>
<evidence type="ECO:0000313" key="2">
    <source>
        <dbReference type="EMBL" id="MCG3421089.1"/>
    </source>
</evidence>
<proteinExistence type="predicted"/>
<keyword evidence="3" id="KW-1185">Reference proteome</keyword>
<organism evidence="2 3">
    <name type="scientific">Oceanobacillus jordanicus</name>
    <dbReference type="NCBI Taxonomy" id="2867266"/>
    <lineage>
        <taxon>Bacteria</taxon>
        <taxon>Bacillati</taxon>
        <taxon>Bacillota</taxon>
        <taxon>Bacilli</taxon>
        <taxon>Bacillales</taxon>
        <taxon>Bacillaceae</taxon>
        <taxon>Oceanobacillus</taxon>
    </lineage>
</organism>
<feature type="region of interest" description="Disordered" evidence="1">
    <location>
        <begin position="63"/>
        <end position="89"/>
    </location>
</feature>
<reference evidence="2 3" key="1">
    <citation type="journal article" date="2022" name="Evol. Bioinform. Online">
        <title>Draft Genome Sequence of Oceanobacillus jordanicus Strain GSFE11, a Halotolerant Plant Growth-Promoting Bacterial Endophyte Isolated From the Jordan Valley.</title>
        <authorList>
            <person name="Alhindi T."/>
            <person name="Albdaiwi R."/>
        </authorList>
    </citation>
    <scope>NUCLEOTIDE SEQUENCE [LARGE SCALE GENOMIC DNA]</scope>
    <source>
        <strain evidence="2 3">GSFE11</strain>
    </source>
</reference>
<accession>A0AAW5B8Y7</accession>
<dbReference type="AlphaFoldDB" id="A0AAW5B8Y7"/>
<name>A0AAW5B8Y7_9BACI</name>
<sequence>MNENYKNNAKSSTPEQDATLYGSLKVAWVAGLLSTLGDALGTYAASLAIEEAIEEEILQNKKDEQLEKKARKSGKAVRDNSKHVGIEIN</sequence>
<protein>
    <submittedName>
        <fullName evidence="2">Uncharacterized protein</fullName>
    </submittedName>
</protein>
<dbReference type="Proteomes" id="UP001199631">
    <property type="component" value="Unassembled WGS sequence"/>
</dbReference>
<dbReference type="RefSeq" id="WP_238022075.1">
    <property type="nucleotide sequence ID" value="NZ_JAIFZM010000022.1"/>
</dbReference>